<keyword evidence="5" id="KW-0812">Transmembrane</keyword>
<dbReference type="Proteomes" id="UP001171945">
    <property type="component" value="Unassembled WGS sequence"/>
</dbReference>
<gene>
    <name evidence="6" type="ORF">QUF54_04000</name>
</gene>
<keyword evidence="4 5" id="KW-0472">Membrane</keyword>
<feature type="transmembrane region" description="Helical" evidence="5">
    <location>
        <begin position="53"/>
        <end position="71"/>
    </location>
</feature>
<feature type="non-terminal residue" evidence="6">
    <location>
        <position position="1"/>
    </location>
</feature>
<evidence type="ECO:0000313" key="6">
    <source>
        <dbReference type="EMBL" id="MDM8562496.1"/>
    </source>
</evidence>
<name>A0ABT7VS50_9GAMM</name>
<comment type="caution">
    <text evidence="6">The sequence shown here is derived from an EMBL/GenBank/DDBJ whole genome shotgun (WGS) entry which is preliminary data.</text>
</comment>
<evidence type="ECO:0000313" key="7">
    <source>
        <dbReference type="Proteomes" id="UP001171945"/>
    </source>
</evidence>
<evidence type="ECO:0000256" key="4">
    <source>
        <dbReference type="ARBA" id="ARBA00023136"/>
    </source>
</evidence>
<organism evidence="6 7">
    <name type="scientific">Candidatus Marithioploca araucensis</name>
    <dbReference type="NCBI Taxonomy" id="70273"/>
    <lineage>
        <taxon>Bacteria</taxon>
        <taxon>Pseudomonadati</taxon>
        <taxon>Pseudomonadota</taxon>
        <taxon>Gammaproteobacteria</taxon>
        <taxon>Thiotrichales</taxon>
        <taxon>Thiotrichaceae</taxon>
        <taxon>Candidatus Marithioploca</taxon>
    </lineage>
</organism>
<evidence type="ECO:0000256" key="3">
    <source>
        <dbReference type="ARBA" id="ARBA00023004"/>
    </source>
</evidence>
<reference evidence="6" key="1">
    <citation type="submission" date="2023-06" db="EMBL/GenBank/DDBJ databases">
        <title>Uncultivated large filamentous bacteria from sulfidic sediments reveal new species and different genomic features in energy metabolism and defense.</title>
        <authorList>
            <person name="Fonseca A."/>
        </authorList>
    </citation>
    <scope>NUCLEOTIDE SEQUENCE</scope>
    <source>
        <strain evidence="6">HSG4</strain>
    </source>
</reference>
<accession>A0ABT7VS50</accession>
<keyword evidence="3" id="KW-0408">Iron</keyword>
<evidence type="ECO:0000256" key="1">
    <source>
        <dbReference type="ARBA" id="ARBA00022617"/>
    </source>
</evidence>
<protein>
    <submittedName>
        <fullName evidence="6">Cytochrome c1</fullName>
    </submittedName>
</protein>
<keyword evidence="1" id="KW-0349">Heme</keyword>
<sequence length="80" mass="9499">TDEDGHSHEVIKSLALVDEADQEKAEQYKKDMRHLVNFLDYIGEPAKLERHSLGWKVLLFLFIFLIFALALKKEYWRDVH</sequence>
<proteinExistence type="predicted"/>
<keyword evidence="5" id="KW-1133">Transmembrane helix</keyword>
<dbReference type="InterPro" id="IPR002326">
    <property type="entry name" value="Cyt_c1"/>
</dbReference>
<dbReference type="Pfam" id="PF02167">
    <property type="entry name" value="Cytochrom_C1"/>
    <property type="match status" value="1"/>
</dbReference>
<evidence type="ECO:0000256" key="5">
    <source>
        <dbReference type="SAM" id="Phobius"/>
    </source>
</evidence>
<keyword evidence="2" id="KW-0479">Metal-binding</keyword>
<dbReference type="EMBL" id="JAUCGM010000175">
    <property type="protein sequence ID" value="MDM8562496.1"/>
    <property type="molecule type" value="Genomic_DNA"/>
</dbReference>
<keyword evidence="7" id="KW-1185">Reference proteome</keyword>
<evidence type="ECO:0000256" key="2">
    <source>
        <dbReference type="ARBA" id="ARBA00022723"/>
    </source>
</evidence>